<feature type="region of interest" description="Disordered" evidence="1">
    <location>
        <begin position="48"/>
        <end position="68"/>
    </location>
</feature>
<dbReference type="RefSeq" id="XP_050945192.1">
    <property type="nucleotide sequence ID" value="XM_051089235.1"/>
</dbReference>
<keyword evidence="2" id="KW-1185">Reference proteome</keyword>
<accession>A0ABM3L587</accession>
<sequence>MLEETKTASENPLYGIGSNGISDALRCVEKTPYPDAVPVALCMTSRISSKSAGGEGPRPDIEANYGAGGGGPGDAGGCGGGGGSGGGGCEGGDGGGGCGGGGGDSGVGGCDGGGGGCGGGD</sequence>
<evidence type="ECO:0000313" key="2">
    <source>
        <dbReference type="Proteomes" id="UP001652600"/>
    </source>
</evidence>
<dbReference type="GeneID" id="103491744"/>
<protein>
    <submittedName>
        <fullName evidence="3">Uncharacterized protein LOC103491744</fullName>
    </submittedName>
</protein>
<evidence type="ECO:0000313" key="3">
    <source>
        <dbReference type="RefSeq" id="XP_050945192.1"/>
    </source>
</evidence>
<reference evidence="3" key="1">
    <citation type="submission" date="2025-08" db="UniProtKB">
        <authorList>
            <consortium name="RefSeq"/>
        </authorList>
    </citation>
    <scope>IDENTIFICATION</scope>
    <source>
        <tissue evidence="3">Stem</tissue>
    </source>
</reference>
<dbReference type="Proteomes" id="UP001652600">
    <property type="component" value="Chromosome 8"/>
</dbReference>
<name>A0ABM3L587_CUCME</name>
<organism evidence="2 3">
    <name type="scientific">Cucumis melo</name>
    <name type="common">Muskmelon</name>
    <dbReference type="NCBI Taxonomy" id="3656"/>
    <lineage>
        <taxon>Eukaryota</taxon>
        <taxon>Viridiplantae</taxon>
        <taxon>Streptophyta</taxon>
        <taxon>Embryophyta</taxon>
        <taxon>Tracheophyta</taxon>
        <taxon>Spermatophyta</taxon>
        <taxon>Magnoliopsida</taxon>
        <taxon>eudicotyledons</taxon>
        <taxon>Gunneridae</taxon>
        <taxon>Pentapetalae</taxon>
        <taxon>rosids</taxon>
        <taxon>fabids</taxon>
        <taxon>Cucurbitales</taxon>
        <taxon>Cucurbitaceae</taxon>
        <taxon>Benincaseae</taxon>
        <taxon>Cucumis</taxon>
    </lineage>
</organism>
<gene>
    <name evidence="3" type="primary">LOC103491744</name>
</gene>
<proteinExistence type="predicted"/>
<evidence type="ECO:0000256" key="1">
    <source>
        <dbReference type="SAM" id="MobiDB-lite"/>
    </source>
</evidence>